<accession>E6U9G2</accession>
<feature type="domain" description="Metallo-beta-lactamase" evidence="1">
    <location>
        <begin position="21"/>
        <end position="245"/>
    </location>
</feature>
<evidence type="ECO:0000313" key="3">
    <source>
        <dbReference type="Proteomes" id="UP000001551"/>
    </source>
</evidence>
<dbReference type="PANTHER" id="PTHR13754">
    <property type="entry name" value="METALLO-BETA-LACTAMASE SUPERFAMILY PROTEIN"/>
    <property type="match status" value="1"/>
</dbReference>
<sequence length="281" mass="31614">MLDFQILTDNIVNRPHLLAEHGLSLWIRDDDKQILFDTGQTSVFLQNALSLGIPIQNADAIVLSHGHYDHCGGVVSYPFGDSKTKLYIGSNAFETKLSVKGGAIRNIGIPWGRAFFDRVGDRIVEIKNGDEIFTGIHVLGGIARYNDYEKVSECFYTERDGQKSRDTMEDEQLLVMERKDRLAVFSGCSHKGVINCVEHVRTKFPGKRIHTLVAGMHLQGVSKERLDATIEYFVNSEIERIIPLHCTGIEPICELKRALQDRCLICAVGDRIVIDEGTRWV</sequence>
<evidence type="ECO:0000313" key="2">
    <source>
        <dbReference type="EMBL" id="ADU26153.1"/>
    </source>
</evidence>
<keyword evidence="3" id="KW-1185">Reference proteome</keyword>
<dbReference type="InterPro" id="IPR036866">
    <property type="entry name" value="RibonucZ/Hydroxyglut_hydro"/>
</dbReference>
<dbReference type="eggNOG" id="COG1237">
    <property type="taxonomic scope" value="Bacteria"/>
</dbReference>
<dbReference type="SUPFAM" id="SSF56281">
    <property type="entry name" value="Metallo-hydrolase/oxidoreductase"/>
    <property type="match status" value="1"/>
</dbReference>
<dbReference type="Gene3D" id="3.60.15.10">
    <property type="entry name" value="Ribonuclease Z/Hydroxyacylglutathione hydrolase-like"/>
    <property type="match status" value="1"/>
</dbReference>
<gene>
    <name evidence="2" type="ordered locus">Ethha_0576</name>
</gene>
<dbReference type="STRING" id="663278.Ethha_0576"/>
<organism evidence="2 3">
    <name type="scientific">Ethanoligenens harbinense (strain DSM 18485 / JCM 12961 / CGMCC 1.5033 / YUAN-3)</name>
    <dbReference type="NCBI Taxonomy" id="663278"/>
    <lineage>
        <taxon>Bacteria</taxon>
        <taxon>Bacillati</taxon>
        <taxon>Bacillota</taxon>
        <taxon>Clostridia</taxon>
        <taxon>Eubacteriales</taxon>
        <taxon>Oscillospiraceae</taxon>
        <taxon>Ethanoligenens</taxon>
    </lineage>
</organism>
<dbReference type="KEGG" id="eha:Ethha_0576"/>
<dbReference type="Proteomes" id="UP000001551">
    <property type="component" value="Chromosome"/>
</dbReference>
<dbReference type="InterPro" id="IPR041712">
    <property type="entry name" value="DHPS-like_MBL-fold"/>
</dbReference>
<reference evidence="2 3" key="1">
    <citation type="submission" date="2010-12" db="EMBL/GenBank/DDBJ databases">
        <title>Complete sequence of Ethanoligenens harbinense YUAN-3.</title>
        <authorList>
            <person name="Lucas S."/>
            <person name="Copeland A."/>
            <person name="Lapidus A."/>
            <person name="Cheng J.-F."/>
            <person name="Bruce D."/>
            <person name="Goodwin L."/>
            <person name="Pitluck S."/>
            <person name="Chertkov O."/>
            <person name="Misra M."/>
            <person name="Detter J.C."/>
            <person name="Han C."/>
            <person name="Tapia R."/>
            <person name="Land M."/>
            <person name="Hauser L."/>
            <person name="Jeffries C."/>
            <person name="Kyrpides N."/>
            <person name="Ivanova N."/>
            <person name="Mikhailova N."/>
            <person name="Wang A."/>
            <person name="Mouttaki H."/>
            <person name="He Z."/>
            <person name="Zhou J."/>
            <person name="Hemme C.L."/>
            <person name="Woyke T."/>
        </authorList>
    </citation>
    <scope>NUCLEOTIDE SEQUENCE [LARGE SCALE GENOMIC DNA]</scope>
    <source>
        <strain evidence="3">DSM 18485 / JCM 12961 / CGMCC 1.5033 / YUAN-3</strain>
    </source>
</reference>
<dbReference type="InterPro" id="IPR052926">
    <property type="entry name" value="Metallo-beta-lactamase_dom"/>
</dbReference>
<dbReference type="SMART" id="SM00849">
    <property type="entry name" value="Lactamase_B"/>
    <property type="match status" value="1"/>
</dbReference>
<dbReference type="GO" id="GO:0016740">
    <property type="term" value="F:transferase activity"/>
    <property type="evidence" value="ECO:0007669"/>
    <property type="project" value="TreeGrafter"/>
</dbReference>
<dbReference type="Pfam" id="PF00753">
    <property type="entry name" value="Lactamase_B"/>
    <property type="match status" value="1"/>
</dbReference>
<protein>
    <submittedName>
        <fullName evidence="2">Beta-lactamase domain protein</fullName>
    </submittedName>
</protein>
<dbReference type="CDD" id="cd07713">
    <property type="entry name" value="DHPS-like_MBL-fold"/>
    <property type="match status" value="1"/>
</dbReference>
<dbReference type="PANTHER" id="PTHR13754:SF13">
    <property type="entry name" value="METALLO-BETA-LACTAMASE SUPERFAMILY PROTEIN (AFU_ORTHOLOGUE AFUA_3G07630)"/>
    <property type="match status" value="1"/>
</dbReference>
<dbReference type="InterPro" id="IPR001279">
    <property type="entry name" value="Metallo-B-lactamas"/>
</dbReference>
<dbReference type="EMBL" id="CP002400">
    <property type="protein sequence ID" value="ADU26153.1"/>
    <property type="molecule type" value="Genomic_DNA"/>
</dbReference>
<dbReference type="AlphaFoldDB" id="E6U9G2"/>
<dbReference type="RefSeq" id="WP_013484525.1">
    <property type="nucleotide sequence ID" value="NC_014828.1"/>
</dbReference>
<dbReference type="HOGENOM" id="CLU_036012_0_0_9"/>
<evidence type="ECO:0000259" key="1">
    <source>
        <dbReference type="SMART" id="SM00849"/>
    </source>
</evidence>
<name>E6U9G2_ETHHY</name>
<proteinExistence type="predicted"/>